<evidence type="ECO:0000313" key="2">
    <source>
        <dbReference type="Proteomes" id="UP000579153"/>
    </source>
</evidence>
<organism evidence="1 2">
    <name type="scientific">Nonomuraea jabiensis</name>
    <dbReference type="NCBI Taxonomy" id="882448"/>
    <lineage>
        <taxon>Bacteria</taxon>
        <taxon>Bacillati</taxon>
        <taxon>Actinomycetota</taxon>
        <taxon>Actinomycetes</taxon>
        <taxon>Streptosporangiales</taxon>
        <taxon>Streptosporangiaceae</taxon>
        <taxon>Nonomuraea</taxon>
    </lineage>
</organism>
<dbReference type="EMBL" id="JACHMB010000001">
    <property type="protein sequence ID" value="MBB5774972.1"/>
    <property type="molecule type" value="Genomic_DNA"/>
</dbReference>
<name>A0A7W9L8W8_9ACTN</name>
<dbReference type="GO" id="GO:0006281">
    <property type="term" value="P:DNA repair"/>
    <property type="evidence" value="ECO:0007669"/>
    <property type="project" value="TreeGrafter"/>
</dbReference>
<dbReference type="GO" id="GO:0008967">
    <property type="term" value="F:phosphoglycolate phosphatase activity"/>
    <property type="evidence" value="ECO:0007669"/>
    <property type="project" value="TreeGrafter"/>
</dbReference>
<dbReference type="InterPro" id="IPR050155">
    <property type="entry name" value="HAD-like_hydrolase_sf"/>
</dbReference>
<dbReference type="PANTHER" id="PTHR43434:SF1">
    <property type="entry name" value="PHOSPHOGLYCOLATE PHOSPHATASE"/>
    <property type="match status" value="1"/>
</dbReference>
<dbReference type="InterPro" id="IPR023214">
    <property type="entry name" value="HAD_sf"/>
</dbReference>
<dbReference type="SFLD" id="SFLDS00003">
    <property type="entry name" value="Haloacid_Dehalogenase"/>
    <property type="match status" value="1"/>
</dbReference>
<dbReference type="InterPro" id="IPR023198">
    <property type="entry name" value="PGP-like_dom2"/>
</dbReference>
<protein>
    <submittedName>
        <fullName evidence="1">3-amino-5-hydroxybenzoic acid synthesis related protein</fullName>
    </submittedName>
</protein>
<dbReference type="Proteomes" id="UP000579153">
    <property type="component" value="Unassembled WGS sequence"/>
</dbReference>
<proteinExistence type="predicted"/>
<comment type="caution">
    <text evidence="1">The sequence shown here is derived from an EMBL/GenBank/DDBJ whole genome shotgun (WGS) entry which is preliminary data.</text>
</comment>
<dbReference type="AlphaFoldDB" id="A0A7W9L8W8"/>
<accession>A0A7W9L8W8</accession>
<dbReference type="Pfam" id="PF13419">
    <property type="entry name" value="HAD_2"/>
    <property type="match status" value="1"/>
</dbReference>
<dbReference type="SFLD" id="SFLDG01129">
    <property type="entry name" value="C1.5:_HAD__Beta-PGM__Phosphata"/>
    <property type="match status" value="1"/>
</dbReference>
<evidence type="ECO:0000313" key="1">
    <source>
        <dbReference type="EMBL" id="MBB5774972.1"/>
    </source>
</evidence>
<dbReference type="Gene3D" id="1.10.150.240">
    <property type="entry name" value="Putative phosphatase, domain 2"/>
    <property type="match status" value="1"/>
</dbReference>
<dbReference type="SUPFAM" id="SSF56784">
    <property type="entry name" value="HAD-like"/>
    <property type="match status" value="1"/>
</dbReference>
<reference evidence="1 2" key="1">
    <citation type="submission" date="2020-08" db="EMBL/GenBank/DDBJ databases">
        <title>Sequencing the genomes of 1000 actinobacteria strains.</title>
        <authorList>
            <person name="Klenk H.-P."/>
        </authorList>
    </citation>
    <scope>NUCLEOTIDE SEQUENCE [LARGE SCALE GENOMIC DNA]</scope>
    <source>
        <strain evidence="1 2">DSM 45507</strain>
    </source>
</reference>
<keyword evidence="2" id="KW-1185">Reference proteome</keyword>
<dbReference type="Gene3D" id="3.40.50.1000">
    <property type="entry name" value="HAD superfamily/HAD-like"/>
    <property type="match status" value="1"/>
</dbReference>
<dbReference type="InterPro" id="IPR041492">
    <property type="entry name" value="HAD_2"/>
</dbReference>
<dbReference type="InterPro" id="IPR036412">
    <property type="entry name" value="HAD-like_sf"/>
</dbReference>
<sequence>MTTAVLFDLDGTIIDSEPIATQAFRAAYVECGGLGEAPVDRFLAMAGRPFEEIVAELRLPPAIVGRFRSRSQEQAHKVQIFPGMWRVLTEAARRGARIGVITGKDRPRTEHVMSLLGLTSVCHDLVTPSDPPRPKPAPDGVWWLCERFDVAPRNAILIGDSCADIAAGNAAGVRTVACLWGAGRLDDLKAEGPDQFVSSPWQLDAMLRDLLEDPS</sequence>
<gene>
    <name evidence="1" type="ORF">HD596_001728</name>
</gene>
<dbReference type="PANTHER" id="PTHR43434">
    <property type="entry name" value="PHOSPHOGLYCOLATE PHOSPHATASE"/>
    <property type="match status" value="1"/>
</dbReference>
<dbReference type="RefSeq" id="WP_185068742.1">
    <property type="nucleotide sequence ID" value="NZ_JACHMB010000001.1"/>
</dbReference>